<gene>
    <name evidence="1" type="ORF">GE061_018388</name>
</gene>
<sequence>FSPAKPWLPLSSDYMFKNVAAEEEADVTHLKVFRALVKLRKTPTLLRGDCEVTYSGNTLLVYRTLADNPSVITVVNLDNMEHVVNLQAIRPSLQVTAQLLIKSVNIPYSTTTIDVTKILLPPLSGVVLSTF</sequence>
<proteinExistence type="predicted"/>
<dbReference type="Proteomes" id="UP000466442">
    <property type="component" value="Unassembled WGS sequence"/>
</dbReference>
<keyword evidence="2" id="KW-1185">Reference proteome</keyword>
<evidence type="ECO:0000313" key="2">
    <source>
        <dbReference type="Proteomes" id="UP000466442"/>
    </source>
</evidence>
<comment type="caution">
    <text evidence="1">The sequence shown here is derived from an EMBL/GenBank/DDBJ whole genome shotgun (WGS) entry which is preliminary data.</text>
</comment>
<accession>A0A8S9XF23</accession>
<protein>
    <submittedName>
        <fullName evidence="1">Uncharacterized protein</fullName>
    </submittedName>
</protein>
<dbReference type="InterPro" id="IPR013780">
    <property type="entry name" value="Glyco_hydro_b"/>
</dbReference>
<dbReference type="EMBL" id="WIXP02000008">
    <property type="protein sequence ID" value="KAF6207149.1"/>
    <property type="molecule type" value="Genomic_DNA"/>
</dbReference>
<dbReference type="Gene3D" id="3.20.20.80">
    <property type="entry name" value="Glycosidases"/>
    <property type="match status" value="1"/>
</dbReference>
<name>A0A8S9XF23_APOLU</name>
<dbReference type="AlphaFoldDB" id="A0A8S9XF23"/>
<evidence type="ECO:0000313" key="1">
    <source>
        <dbReference type="EMBL" id="KAF6207149.1"/>
    </source>
</evidence>
<feature type="non-terminal residue" evidence="1">
    <location>
        <position position="131"/>
    </location>
</feature>
<reference evidence="1" key="1">
    <citation type="journal article" date="2021" name="Mol. Ecol. Resour.">
        <title>Apolygus lucorum genome provides insights into omnivorousness and mesophyll feeding.</title>
        <authorList>
            <person name="Liu Y."/>
            <person name="Liu H."/>
            <person name="Wang H."/>
            <person name="Huang T."/>
            <person name="Liu B."/>
            <person name="Yang B."/>
            <person name="Yin L."/>
            <person name="Li B."/>
            <person name="Zhang Y."/>
            <person name="Zhang S."/>
            <person name="Jiang F."/>
            <person name="Zhang X."/>
            <person name="Ren Y."/>
            <person name="Wang B."/>
            <person name="Wang S."/>
            <person name="Lu Y."/>
            <person name="Wu K."/>
            <person name="Fan W."/>
            <person name="Wang G."/>
        </authorList>
    </citation>
    <scope>NUCLEOTIDE SEQUENCE</scope>
    <source>
        <strain evidence="1">12Hb</strain>
    </source>
</reference>
<organism evidence="1 2">
    <name type="scientific">Apolygus lucorum</name>
    <name type="common">Small green plant bug</name>
    <name type="synonym">Lygocoris lucorum</name>
    <dbReference type="NCBI Taxonomy" id="248454"/>
    <lineage>
        <taxon>Eukaryota</taxon>
        <taxon>Metazoa</taxon>
        <taxon>Ecdysozoa</taxon>
        <taxon>Arthropoda</taxon>
        <taxon>Hexapoda</taxon>
        <taxon>Insecta</taxon>
        <taxon>Pterygota</taxon>
        <taxon>Neoptera</taxon>
        <taxon>Paraneoptera</taxon>
        <taxon>Hemiptera</taxon>
        <taxon>Heteroptera</taxon>
        <taxon>Panheteroptera</taxon>
        <taxon>Cimicomorpha</taxon>
        <taxon>Miridae</taxon>
        <taxon>Mirini</taxon>
        <taxon>Apolygus</taxon>
    </lineage>
</organism>
<dbReference type="Gene3D" id="2.60.40.1180">
    <property type="entry name" value="Golgi alpha-mannosidase II"/>
    <property type="match status" value="1"/>
</dbReference>